<organism evidence="2 3">
    <name type="scientific">Enterococcus larvae</name>
    <dbReference type="NCBI Taxonomy" id="2794352"/>
    <lineage>
        <taxon>Bacteria</taxon>
        <taxon>Bacillati</taxon>
        <taxon>Bacillota</taxon>
        <taxon>Bacilli</taxon>
        <taxon>Lactobacillales</taxon>
        <taxon>Enterococcaceae</taxon>
        <taxon>Enterococcus</taxon>
    </lineage>
</organism>
<evidence type="ECO:0000313" key="3">
    <source>
        <dbReference type="Proteomes" id="UP000673375"/>
    </source>
</evidence>
<proteinExistence type="predicted"/>
<feature type="transmembrane region" description="Helical" evidence="1">
    <location>
        <begin position="839"/>
        <end position="859"/>
    </location>
</feature>
<keyword evidence="3" id="KW-1185">Reference proteome</keyword>
<dbReference type="PANTHER" id="PTHR38454">
    <property type="entry name" value="INTEGRAL MEMBRANE PROTEIN-RELATED"/>
    <property type="match status" value="1"/>
</dbReference>
<accession>A0ABS4CJ81</accession>
<feature type="transmembrane region" description="Helical" evidence="1">
    <location>
        <begin position="324"/>
        <end position="348"/>
    </location>
</feature>
<dbReference type="EMBL" id="JAEDXU010000004">
    <property type="protein sequence ID" value="MBP1046498.1"/>
    <property type="molecule type" value="Genomic_DNA"/>
</dbReference>
<sequence>MKNKIGCFLKNRGGFLLLSFLIPLVVMITVYALNGIYLGSDRMILASDGYSQYANFHASFNSMLRGEQSIFYTWYGSLGLNYWSFSAYYLNGLFTPLVLLFDNHSMADALYVITLIKFACIGLSFWVFAVNTFKKMGPWYQLSFSIAYALMSYAVAYSEVIMWLDTFVYLPLVILGIHRVMDKRKPTLLFISYLALFLSNFYMAFMVGLFSFLYFWVRLLTDRERYKGSIFSYLITSLLAGGASMLTILPTIFDLTNNGEGLDPLNSFWTRDTGGWDFIVKNLVAVYDTSKYGSAPFIYIGLVPLLFAIYYFSTKKIPRRNKILYGSLLLFLIASVYIDPLNLLWHGLHAPNMFLFRFSFLFSFVIILLGGYGFEHFEKEDINQLVNIVLAVGAVAITAIVLSNKKRYDYITDFSLYLTIGFLALALLLLLLKGKQGVFQKWVPVLFLVMMVSEASLNANAMIQGIGAEWGYPSESAFDYDERSESIQTLVDKTKAENDGFYRLENLDRITLNDSFRFGYSGISMFSSIRNRHSSAYLNNLGYRSLGSNLNIKYENNTLLMDSLLGVKYNLSKSDIMKFGYEKIGEEGDYSLYENQYALPLGILTDDEIFETDAVKSQVGLFNYLSEEEEEMTKVVEPRKVEMKNVIETQSGNEVTYTGAGLTEPKEITWEVYVPAKQQAYLSMYPSSFSYLEDCTVEWTVNDVTRSSPLSSTGQYYNLGYYEEGTAVVVKVSFTGTRLVNLFQPDVLLIDTQKFEQAVEKINEKGIDLDVSDRRAMVEVELEKDQVLFTTIPYDAGWKAYVDGKEVGMPNLNKAFLTLNIPKGSHRIEFVFLPQGFKLGAIMFAGCLAMFIGYSGWLYSKRRKAYDE</sequence>
<feature type="transmembrane region" description="Helical" evidence="1">
    <location>
        <begin position="385"/>
        <end position="402"/>
    </location>
</feature>
<feature type="transmembrane region" description="Helical" evidence="1">
    <location>
        <begin position="12"/>
        <end position="33"/>
    </location>
</feature>
<feature type="transmembrane region" description="Helical" evidence="1">
    <location>
        <begin position="354"/>
        <end position="373"/>
    </location>
</feature>
<keyword evidence="1" id="KW-1133">Transmembrane helix</keyword>
<feature type="transmembrane region" description="Helical" evidence="1">
    <location>
        <begin position="139"/>
        <end position="156"/>
    </location>
</feature>
<keyword evidence="1" id="KW-0812">Transmembrane</keyword>
<dbReference type="PANTHER" id="PTHR38454:SF1">
    <property type="entry name" value="INTEGRAL MEMBRANE PROTEIN"/>
    <property type="match status" value="1"/>
</dbReference>
<dbReference type="RefSeq" id="WP_209557316.1">
    <property type="nucleotide sequence ID" value="NZ_JAEDXU010000004.1"/>
</dbReference>
<reference evidence="2 3" key="1">
    <citation type="submission" date="2020-12" db="EMBL/GenBank/DDBJ databases">
        <title>Vagococcus allomyrinae sp. nov. and Enterococcus lavae sp. nov., isolated from the larvae of Allomyrina dichotoma.</title>
        <authorList>
            <person name="Lee S.D."/>
        </authorList>
    </citation>
    <scope>NUCLEOTIDE SEQUENCE [LARGE SCALE GENOMIC DNA]</scope>
    <source>
        <strain evidence="2 3">BWM-S5</strain>
    </source>
</reference>
<feature type="transmembrane region" description="Helical" evidence="1">
    <location>
        <begin position="414"/>
        <end position="432"/>
    </location>
</feature>
<feature type="transmembrane region" description="Helical" evidence="1">
    <location>
        <begin position="444"/>
        <end position="463"/>
    </location>
</feature>
<protein>
    <submittedName>
        <fullName evidence="2">YfhO family protein</fullName>
    </submittedName>
</protein>
<feature type="transmembrane region" description="Helical" evidence="1">
    <location>
        <begin position="292"/>
        <end position="312"/>
    </location>
</feature>
<comment type="caution">
    <text evidence="2">The sequence shown here is derived from an EMBL/GenBank/DDBJ whole genome shotgun (WGS) entry which is preliminary data.</text>
</comment>
<feature type="transmembrane region" description="Helical" evidence="1">
    <location>
        <begin position="229"/>
        <end position="253"/>
    </location>
</feature>
<feature type="transmembrane region" description="Helical" evidence="1">
    <location>
        <begin position="109"/>
        <end position="133"/>
    </location>
</feature>
<keyword evidence="1" id="KW-0472">Membrane</keyword>
<feature type="transmembrane region" description="Helical" evidence="1">
    <location>
        <begin position="193"/>
        <end position="217"/>
    </location>
</feature>
<name>A0ABS4CJ81_9ENTE</name>
<evidence type="ECO:0000256" key="1">
    <source>
        <dbReference type="SAM" id="Phobius"/>
    </source>
</evidence>
<dbReference type="Proteomes" id="UP000673375">
    <property type="component" value="Unassembled WGS sequence"/>
</dbReference>
<dbReference type="Pfam" id="PF09586">
    <property type="entry name" value="YfhO"/>
    <property type="match status" value="1"/>
</dbReference>
<dbReference type="InterPro" id="IPR018580">
    <property type="entry name" value="Uncharacterised_YfhO"/>
</dbReference>
<evidence type="ECO:0000313" key="2">
    <source>
        <dbReference type="EMBL" id="MBP1046498.1"/>
    </source>
</evidence>
<gene>
    <name evidence="2" type="ORF">I6N96_09390</name>
</gene>